<dbReference type="STRING" id="48256.CLHUN_23180"/>
<dbReference type="AlphaFoldDB" id="A0A1V4SKR6"/>
<proteinExistence type="predicted"/>
<sequence length="826" mass="88596">MATSTNNYNLTKPSPEDFYDIEVQNENMEVIDGKLKELETGVDEVQTQLGVHMGDYVRNAGFGVTGGTLTAYILTLTPAPTVYIDGQQFTILPHIDCGTTPSLNINGLGALTILKQDGSAVAAGDIKANKPLALVRVGSNFFMRSGSSGDVGFFAKYIGNTDWDLKYDAIALPQNSAPAWTKTTSGSPTESVAGGILSCNSGNTNGNNISYTSSSGLVVPSKTKKVTFRVKVSSGSTNGAGFRVYINDGVRVCLVAFRSSGDIIYYDGSGYITLASGFVFSSYFVGSIELSSGSGLKVFINDVQAGSTISYNSVSYAGSQNYISFGAYNDSTTSIWDLDYINYVLDFEVENPITLVNRVTQGSYIHSNENVQLTLDSAQSMSVDFSTPTSIASSSFLTSGSARPQVLVNGWIVVPVMDETNKTIIIRVSKNGGVDWETLCTISNGTVNSSGALSVGSSVSIGFASSGNSIYVLAWRFSSSGSKGTICLWTIDASTQTNTNIYSMKRDIEEQNTIGAGCYLVMDSTLTLQATWCSKNATYANSFNIRYSKSIDGGYLWATPTQITNVNTSGYDRQYPVLVMKANNPIIIYNQTYSGSANCIMISYYNGSSWVGTDYGSNILYNGGSFGQYSSSATVTSDGAIHVVWYGVDSSSSGTFNIFYSKSTNGGVSWSTGLKLTFDTSAGYSNYTPTIVGDLNNNLWVNWHHYLDSGSTWSKIYKVVYTNSSSSWSSVTAITSNSSGRVASPSFCDNCNNFTEPLCVYQDNVSNAVKLTGIFDISSTQQIIPSINNAVFGNQIMAMGMGTLKTLGNSLKRYNGFVSRKSKGWS</sequence>
<dbReference type="EMBL" id="MZGX01000014">
    <property type="protein sequence ID" value="OPX43837.1"/>
    <property type="molecule type" value="Genomic_DNA"/>
</dbReference>
<accession>A0A1V4SKR6</accession>
<dbReference type="OrthoDB" id="2068559at2"/>
<comment type="caution">
    <text evidence="1">The sequence shown here is derived from an EMBL/GenBank/DDBJ whole genome shotgun (WGS) entry which is preliminary data.</text>
</comment>
<evidence type="ECO:0000313" key="1">
    <source>
        <dbReference type="EMBL" id="OPX43837.1"/>
    </source>
</evidence>
<protein>
    <recommendedName>
        <fullName evidence="3">BNR/Asp-box repeat protein</fullName>
    </recommendedName>
</protein>
<dbReference type="RefSeq" id="WP_080064751.1">
    <property type="nucleotide sequence ID" value="NZ_MZGX01000014.1"/>
</dbReference>
<dbReference type="SUPFAM" id="SSF50939">
    <property type="entry name" value="Sialidases"/>
    <property type="match status" value="1"/>
</dbReference>
<evidence type="ECO:0008006" key="3">
    <source>
        <dbReference type="Google" id="ProtNLM"/>
    </source>
</evidence>
<dbReference type="CDD" id="cd15482">
    <property type="entry name" value="Sialidase_non-viral"/>
    <property type="match status" value="1"/>
</dbReference>
<keyword evidence="2" id="KW-1185">Reference proteome</keyword>
<organism evidence="1 2">
    <name type="scientific">Ruminiclostridium hungatei</name>
    <name type="common">Clostridium hungatei</name>
    <dbReference type="NCBI Taxonomy" id="48256"/>
    <lineage>
        <taxon>Bacteria</taxon>
        <taxon>Bacillati</taxon>
        <taxon>Bacillota</taxon>
        <taxon>Clostridia</taxon>
        <taxon>Eubacteriales</taxon>
        <taxon>Oscillospiraceae</taxon>
        <taxon>Ruminiclostridium</taxon>
    </lineage>
</organism>
<reference evidence="1 2" key="1">
    <citation type="submission" date="2017-03" db="EMBL/GenBank/DDBJ databases">
        <title>Genome sequence of Clostridium hungatei DSM 14427.</title>
        <authorList>
            <person name="Poehlein A."/>
            <person name="Daniel R."/>
        </authorList>
    </citation>
    <scope>NUCLEOTIDE SEQUENCE [LARGE SCALE GENOMIC DNA]</scope>
    <source>
        <strain evidence="1 2">DSM 14427</strain>
    </source>
</reference>
<dbReference type="Proteomes" id="UP000191554">
    <property type="component" value="Unassembled WGS sequence"/>
</dbReference>
<evidence type="ECO:0000313" key="2">
    <source>
        <dbReference type="Proteomes" id="UP000191554"/>
    </source>
</evidence>
<name>A0A1V4SKR6_RUMHU</name>
<gene>
    <name evidence="1" type="ORF">CLHUN_23180</name>
</gene>
<dbReference type="InterPro" id="IPR036278">
    <property type="entry name" value="Sialidase_sf"/>
</dbReference>